<dbReference type="Pfam" id="PF03466">
    <property type="entry name" value="LysR_substrate"/>
    <property type="match status" value="1"/>
</dbReference>
<accession>A0A2U1CR33</accession>
<organism evidence="6 7">
    <name type="scientific">Pusillimonas noertemannii</name>
    <dbReference type="NCBI Taxonomy" id="305977"/>
    <lineage>
        <taxon>Bacteria</taxon>
        <taxon>Pseudomonadati</taxon>
        <taxon>Pseudomonadota</taxon>
        <taxon>Betaproteobacteria</taxon>
        <taxon>Burkholderiales</taxon>
        <taxon>Alcaligenaceae</taxon>
        <taxon>Pusillimonas</taxon>
    </lineage>
</organism>
<feature type="domain" description="HTH lysR-type" evidence="5">
    <location>
        <begin position="114"/>
        <end position="171"/>
    </location>
</feature>
<dbReference type="PROSITE" id="PS50931">
    <property type="entry name" value="HTH_LYSR"/>
    <property type="match status" value="2"/>
</dbReference>
<dbReference type="Pfam" id="PF00126">
    <property type="entry name" value="HTH_1"/>
    <property type="match status" value="2"/>
</dbReference>
<dbReference type="Proteomes" id="UP000246145">
    <property type="component" value="Unassembled WGS sequence"/>
</dbReference>
<comment type="caution">
    <text evidence="6">The sequence shown here is derived from an EMBL/GenBank/DDBJ whole genome shotgun (WGS) entry which is preliminary data.</text>
</comment>
<dbReference type="PANTHER" id="PTHR30419">
    <property type="entry name" value="HTH-TYPE TRANSCRIPTIONAL REGULATOR YBHD"/>
    <property type="match status" value="1"/>
</dbReference>
<dbReference type="SUPFAM" id="SSF46785">
    <property type="entry name" value="Winged helix' DNA-binding domain"/>
    <property type="match status" value="2"/>
</dbReference>
<dbReference type="OrthoDB" id="8981337at2"/>
<keyword evidence="2" id="KW-0805">Transcription regulation</keyword>
<dbReference type="STRING" id="1231391.GCA_000308195_01976"/>
<dbReference type="PRINTS" id="PR00039">
    <property type="entry name" value="HTHLYSR"/>
</dbReference>
<dbReference type="PANTHER" id="PTHR30419:SF8">
    <property type="entry name" value="NITROGEN ASSIMILATION TRANSCRIPTIONAL ACTIVATOR-RELATED"/>
    <property type="match status" value="1"/>
</dbReference>
<comment type="similarity">
    <text evidence="1">Belongs to the LysR transcriptional regulatory family.</text>
</comment>
<dbReference type="SUPFAM" id="SSF53850">
    <property type="entry name" value="Periplasmic binding protein-like II"/>
    <property type="match status" value="1"/>
</dbReference>
<dbReference type="AlphaFoldDB" id="A0A2U1CR33"/>
<reference evidence="6 7" key="1">
    <citation type="submission" date="2018-04" db="EMBL/GenBank/DDBJ databases">
        <title>Genomic Encyclopedia of Type Strains, Phase IV (KMG-IV): sequencing the most valuable type-strain genomes for metagenomic binning, comparative biology and taxonomic classification.</title>
        <authorList>
            <person name="Goeker M."/>
        </authorList>
    </citation>
    <scope>NUCLEOTIDE SEQUENCE [LARGE SCALE GENOMIC DNA]</scope>
    <source>
        <strain evidence="6 7">DSM 10065</strain>
    </source>
</reference>
<dbReference type="InterPro" id="IPR000847">
    <property type="entry name" value="LysR_HTH_N"/>
</dbReference>
<keyword evidence="4" id="KW-0804">Transcription</keyword>
<evidence type="ECO:0000256" key="2">
    <source>
        <dbReference type="ARBA" id="ARBA00023015"/>
    </source>
</evidence>
<protein>
    <submittedName>
        <fullName evidence="6">LysR family transcriptional regulator</fullName>
    </submittedName>
</protein>
<feature type="domain" description="HTH lysR-type" evidence="5">
    <location>
        <begin position="16"/>
        <end position="73"/>
    </location>
</feature>
<evidence type="ECO:0000256" key="4">
    <source>
        <dbReference type="ARBA" id="ARBA00023163"/>
    </source>
</evidence>
<proteinExistence type="inferred from homology"/>
<dbReference type="EMBL" id="QEKO01000001">
    <property type="protein sequence ID" value="PVY68357.1"/>
    <property type="molecule type" value="Genomic_DNA"/>
</dbReference>
<dbReference type="InterPro" id="IPR036388">
    <property type="entry name" value="WH-like_DNA-bd_sf"/>
</dbReference>
<sequence length="423" mass="46901">MQPTTARLSEAAAPSVSTRHLRAFHAVCRYGSVSQASTVLCRAQSAVTRAVLQLESELGAPLFERSVHGMLPTRFGQVLLRRVERAFAYMDTAYRDVAVLSRDARRTGLYSLHMNERRLKALIELSRRRHMGAAANALGISQPAVSLMLRDIEHEIGAALFERGVRGLHPTQAGETVIWQLKLALNEVRIAADEVAAIRGLKQGEVRVGVLSLGRSYVLPVAITRLLRKHPELKISTMEGSFEVQVAALRAGEIDFMLGALRPPQHCKGLSREPLINDMMAVVCRAGHPLCTRENVSLADTLEYEWVLPHSGTPTRNLFETLFSARDISQPHIALETTDLSIIREVLLDSDMLTIISPHQYRREFSSGMLYRLALPLPETARQVGLLRRTDDRPSPGAQLLLAEVRAITSIPEVPLMDLEPSL</sequence>
<keyword evidence="3" id="KW-0238">DNA-binding</keyword>
<evidence type="ECO:0000313" key="7">
    <source>
        <dbReference type="Proteomes" id="UP000246145"/>
    </source>
</evidence>
<gene>
    <name evidence="6" type="ORF">C7440_0753</name>
</gene>
<dbReference type="GO" id="GO:0005829">
    <property type="term" value="C:cytosol"/>
    <property type="evidence" value="ECO:0007669"/>
    <property type="project" value="TreeGrafter"/>
</dbReference>
<dbReference type="Gene3D" id="1.10.10.10">
    <property type="entry name" value="Winged helix-like DNA-binding domain superfamily/Winged helix DNA-binding domain"/>
    <property type="match status" value="2"/>
</dbReference>
<evidence type="ECO:0000259" key="5">
    <source>
        <dbReference type="PROSITE" id="PS50931"/>
    </source>
</evidence>
<dbReference type="InterPro" id="IPR050950">
    <property type="entry name" value="HTH-type_LysR_regulators"/>
</dbReference>
<dbReference type="RefSeq" id="WP_017524335.1">
    <property type="nucleotide sequence ID" value="NZ_JACCEX010000001.1"/>
</dbReference>
<name>A0A2U1CR33_9BURK</name>
<dbReference type="InterPro" id="IPR005119">
    <property type="entry name" value="LysR_subst-bd"/>
</dbReference>
<dbReference type="GO" id="GO:0003677">
    <property type="term" value="F:DNA binding"/>
    <property type="evidence" value="ECO:0007669"/>
    <property type="project" value="UniProtKB-KW"/>
</dbReference>
<evidence type="ECO:0000256" key="1">
    <source>
        <dbReference type="ARBA" id="ARBA00009437"/>
    </source>
</evidence>
<dbReference type="GO" id="GO:0003700">
    <property type="term" value="F:DNA-binding transcription factor activity"/>
    <property type="evidence" value="ECO:0007669"/>
    <property type="project" value="InterPro"/>
</dbReference>
<dbReference type="Gene3D" id="3.40.190.290">
    <property type="match status" value="1"/>
</dbReference>
<evidence type="ECO:0000313" key="6">
    <source>
        <dbReference type="EMBL" id="PVY68357.1"/>
    </source>
</evidence>
<dbReference type="InterPro" id="IPR036390">
    <property type="entry name" value="WH_DNA-bd_sf"/>
</dbReference>
<evidence type="ECO:0000256" key="3">
    <source>
        <dbReference type="ARBA" id="ARBA00023125"/>
    </source>
</evidence>
<keyword evidence="7" id="KW-1185">Reference proteome</keyword>